<dbReference type="InterPro" id="IPR020568">
    <property type="entry name" value="Ribosomal_Su5_D2-typ_SF"/>
</dbReference>
<keyword evidence="4" id="KW-1185">Reference proteome</keyword>
<dbReference type="PANTHER" id="PTHR10457">
    <property type="entry name" value="MEVALONATE KINASE/GALACTOKINASE"/>
    <property type="match status" value="1"/>
</dbReference>
<evidence type="ECO:0000256" key="1">
    <source>
        <dbReference type="ARBA" id="ARBA00022741"/>
    </source>
</evidence>
<dbReference type="WBParaSite" id="PEQ_0001181201-mRNA-1">
    <property type="protein sequence ID" value="PEQ_0001181201-mRNA-1"/>
    <property type="gene ID" value="PEQ_0001181201"/>
</dbReference>
<feature type="domain" description="Galactokinase N-terminal" evidence="3">
    <location>
        <begin position="9"/>
        <end position="57"/>
    </location>
</feature>
<dbReference type="PANTHER" id="PTHR10457:SF7">
    <property type="entry name" value="GALACTOKINASE-RELATED"/>
    <property type="match status" value="1"/>
</dbReference>
<accession>A0A914S0B9</accession>
<protein>
    <submittedName>
        <fullName evidence="5">Galactokinase N-terminal domain-containing protein</fullName>
    </submittedName>
</protein>
<dbReference type="Gene3D" id="3.30.230.10">
    <property type="match status" value="2"/>
</dbReference>
<dbReference type="GO" id="GO:0004335">
    <property type="term" value="F:galactokinase activity"/>
    <property type="evidence" value="ECO:0007669"/>
    <property type="project" value="TreeGrafter"/>
</dbReference>
<dbReference type="PRINTS" id="PR00959">
    <property type="entry name" value="MEVGALKINASE"/>
</dbReference>
<organism evidence="4 5">
    <name type="scientific">Parascaris equorum</name>
    <name type="common">Equine roundworm</name>
    <dbReference type="NCBI Taxonomy" id="6256"/>
    <lineage>
        <taxon>Eukaryota</taxon>
        <taxon>Metazoa</taxon>
        <taxon>Ecdysozoa</taxon>
        <taxon>Nematoda</taxon>
        <taxon>Chromadorea</taxon>
        <taxon>Rhabditida</taxon>
        <taxon>Spirurina</taxon>
        <taxon>Ascaridomorpha</taxon>
        <taxon>Ascaridoidea</taxon>
        <taxon>Ascarididae</taxon>
        <taxon>Parascaris</taxon>
    </lineage>
</organism>
<evidence type="ECO:0000313" key="5">
    <source>
        <dbReference type="WBParaSite" id="PEQ_0001181201-mRNA-1"/>
    </source>
</evidence>
<dbReference type="PROSITE" id="PS00106">
    <property type="entry name" value="GALACTOKINASE"/>
    <property type="match status" value="1"/>
</dbReference>
<dbReference type="GO" id="GO:0005524">
    <property type="term" value="F:ATP binding"/>
    <property type="evidence" value="ECO:0007669"/>
    <property type="project" value="UniProtKB-KW"/>
</dbReference>
<sequence length="124" mass="14131">MDEEKLKAVFKEHFHTDPEYIVRCPGRVNLIGEHVDYSGYGVFPMAIDAATYVLISRREESGIDFYNTDGQYPWMEWSAELAELCAHAEHYIGTESGGMDQAIEVLAMKGHAMLIEFNPLRWTA</sequence>
<name>A0A914S0B9_PAREQ</name>
<dbReference type="GO" id="GO:0006012">
    <property type="term" value="P:galactose metabolic process"/>
    <property type="evidence" value="ECO:0007669"/>
    <property type="project" value="TreeGrafter"/>
</dbReference>
<dbReference type="InterPro" id="IPR014721">
    <property type="entry name" value="Ribsml_uS5_D2-typ_fold_subgr"/>
</dbReference>
<evidence type="ECO:0000313" key="4">
    <source>
        <dbReference type="Proteomes" id="UP000887564"/>
    </source>
</evidence>
<dbReference type="SUPFAM" id="SSF54211">
    <property type="entry name" value="Ribosomal protein S5 domain 2-like"/>
    <property type="match status" value="1"/>
</dbReference>
<reference evidence="5" key="1">
    <citation type="submission" date="2022-11" db="UniProtKB">
        <authorList>
            <consortium name="WormBaseParasite"/>
        </authorList>
    </citation>
    <scope>IDENTIFICATION</scope>
</reference>
<dbReference type="AlphaFoldDB" id="A0A914S0B9"/>
<evidence type="ECO:0000256" key="2">
    <source>
        <dbReference type="ARBA" id="ARBA00022840"/>
    </source>
</evidence>
<keyword evidence="2" id="KW-0067">ATP-binding</keyword>
<dbReference type="InterPro" id="IPR019741">
    <property type="entry name" value="Galactokinase_CS"/>
</dbReference>
<dbReference type="GO" id="GO:0005829">
    <property type="term" value="C:cytosol"/>
    <property type="evidence" value="ECO:0007669"/>
    <property type="project" value="TreeGrafter"/>
</dbReference>
<dbReference type="Pfam" id="PF10509">
    <property type="entry name" value="GalKase_gal_bdg"/>
    <property type="match status" value="1"/>
</dbReference>
<evidence type="ECO:0000259" key="3">
    <source>
        <dbReference type="Pfam" id="PF10509"/>
    </source>
</evidence>
<proteinExistence type="predicted"/>
<keyword evidence="1" id="KW-0547">Nucleotide-binding</keyword>
<dbReference type="InterPro" id="IPR019539">
    <property type="entry name" value="GalKase_N"/>
</dbReference>
<dbReference type="Proteomes" id="UP000887564">
    <property type="component" value="Unplaced"/>
</dbReference>